<evidence type="ECO:0000313" key="2">
    <source>
        <dbReference type="Proteomes" id="UP000752696"/>
    </source>
</evidence>
<dbReference type="EMBL" id="CAJDYZ010007537">
    <property type="protein sequence ID" value="CAD1474401.1"/>
    <property type="molecule type" value="Genomic_DNA"/>
</dbReference>
<protein>
    <submittedName>
        <fullName evidence="1">Uncharacterized protein</fullName>
    </submittedName>
</protein>
<keyword evidence="2" id="KW-1185">Reference proteome</keyword>
<sequence length="52" mass="5664">MFLLAGMQSDPTMQLFCSLVSFELEHLSNKAKETLSLGDTVVIATLVTIGVY</sequence>
<dbReference type="AlphaFoldDB" id="A0A6V7H518"/>
<accession>A0A6V7H518</accession>
<organism evidence="1 2">
    <name type="scientific">Heterotrigona itama</name>
    <dbReference type="NCBI Taxonomy" id="395501"/>
    <lineage>
        <taxon>Eukaryota</taxon>
        <taxon>Metazoa</taxon>
        <taxon>Ecdysozoa</taxon>
        <taxon>Arthropoda</taxon>
        <taxon>Hexapoda</taxon>
        <taxon>Insecta</taxon>
        <taxon>Pterygota</taxon>
        <taxon>Neoptera</taxon>
        <taxon>Endopterygota</taxon>
        <taxon>Hymenoptera</taxon>
        <taxon>Apocrita</taxon>
        <taxon>Aculeata</taxon>
        <taxon>Apoidea</taxon>
        <taxon>Anthophila</taxon>
        <taxon>Apidae</taxon>
        <taxon>Heterotrigona</taxon>
    </lineage>
</organism>
<gene>
    <name evidence="1" type="ORF">MHI_LOCUS464731</name>
</gene>
<evidence type="ECO:0000313" key="1">
    <source>
        <dbReference type="EMBL" id="CAD1474401.1"/>
    </source>
</evidence>
<reference evidence="1" key="1">
    <citation type="submission" date="2020-07" db="EMBL/GenBank/DDBJ databases">
        <authorList>
            <person name="Nazaruddin N."/>
        </authorList>
    </citation>
    <scope>NUCLEOTIDE SEQUENCE</scope>
</reference>
<proteinExistence type="predicted"/>
<feature type="non-terminal residue" evidence="1">
    <location>
        <position position="52"/>
    </location>
</feature>
<comment type="caution">
    <text evidence="1">The sequence shown here is derived from an EMBL/GenBank/DDBJ whole genome shotgun (WGS) entry which is preliminary data.</text>
</comment>
<dbReference type="Proteomes" id="UP000752696">
    <property type="component" value="Unassembled WGS sequence"/>
</dbReference>
<name>A0A6V7H518_9HYME</name>